<protein>
    <submittedName>
        <fullName evidence="2">Uncharacterized protein</fullName>
    </submittedName>
</protein>
<evidence type="ECO:0000313" key="2">
    <source>
        <dbReference type="EMBL" id="KAK8079234.1"/>
    </source>
</evidence>
<proteinExistence type="predicted"/>
<accession>A0ABR1WAN8</accession>
<comment type="caution">
    <text evidence="2">The sequence shown here is derived from an EMBL/GenBank/DDBJ whole genome shotgun (WGS) entry which is preliminary data.</text>
</comment>
<name>A0ABR1WAN8_9PEZI</name>
<dbReference type="Proteomes" id="UP001480595">
    <property type="component" value="Unassembled WGS sequence"/>
</dbReference>
<keyword evidence="3" id="KW-1185">Reference proteome</keyword>
<gene>
    <name evidence="2" type="ORF">PG994_003041</name>
</gene>
<evidence type="ECO:0000313" key="3">
    <source>
        <dbReference type="Proteomes" id="UP001480595"/>
    </source>
</evidence>
<evidence type="ECO:0000256" key="1">
    <source>
        <dbReference type="SAM" id="MobiDB-lite"/>
    </source>
</evidence>
<organism evidence="2 3">
    <name type="scientific">Apiospora phragmitis</name>
    <dbReference type="NCBI Taxonomy" id="2905665"/>
    <lineage>
        <taxon>Eukaryota</taxon>
        <taxon>Fungi</taxon>
        <taxon>Dikarya</taxon>
        <taxon>Ascomycota</taxon>
        <taxon>Pezizomycotina</taxon>
        <taxon>Sordariomycetes</taxon>
        <taxon>Xylariomycetidae</taxon>
        <taxon>Amphisphaeriales</taxon>
        <taxon>Apiosporaceae</taxon>
        <taxon>Apiospora</taxon>
    </lineage>
</organism>
<dbReference type="RefSeq" id="XP_066720305.1">
    <property type="nucleotide sequence ID" value="XM_066854450.1"/>
</dbReference>
<reference evidence="2 3" key="1">
    <citation type="submission" date="2023-01" db="EMBL/GenBank/DDBJ databases">
        <title>Analysis of 21 Apiospora genomes using comparative genomics revels a genus with tremendous synthesis potential of carbohydrate active enzymes and secondary metabolites.</title>
        <authorList>
            <person name="Sorensen T."/>
        </authorList>
    </citation>
    <scope>NUCLEOTIDE SEQUENCE [LARGE SCALE GENOMIC DNA]</scope>
    <source>
        <strain evidence="2 3">CBS 135458</strain>
    </source>
</reference>
<dbReference type="EMBL" id="JAQQWL010000003">
    <property type="protein sequence ID" value="KAK8079234.1"/>
    <property type="molecule type" value="Genomic_DNA"/>
</dbReference>
<sequence>MIGRVALVRDLAAPVPGDRQERFGLIPELPTVRLGQDKAITHFIWRHLGLSATAKTAGPAWLEGHLPSRFHTSVCGKTLLSVWLLGPEPGLELGSALRVPHVVSVGEDEMGELDHLLAHPLGDVLLAPEIVGGGFRRHRQRLLGRARGGSTRWPGSGETSGAYRPACVGSATGRRDGRTEEHRGISRLPSGLPSLRCPGVGKGRSHKRSPGGRPWLTGVL</sequence>
<feature type="region of interest" description="Disordered" evidence="1">
    <location>
        <begin position="146"/>
        <end position="220"/>
    </location>
</feature>
<dbReference type="GeneID" id="92087513"/>
<feature type="compositionally biased region" description="Basic and acidic residues" evidence="1">
    <location>
        <begin position="173"/>
        <end position="184"/>
    </location>
</feature>